<dbReference type="EMBL" id="JACIDW010000004">
    <property type="protein sequence ID" value="MBB3964390.1"/>
    <property type="molecule type" value="Genomic_DNA"/>
</dbReference>
<gene>
    <name evidence="1" type="ORF">GGQ67_002047</name>
</gene>
<accession>A0A7W6GAW2</accession>
<dbReference type="AlphaFoldDB" id="A0A7W6GAW2"/>
<evidence type="ECO:0000313" key="1">
    <source>
        <dbReference type="EMBL" id="MBB3964390.1"/>
    </source>
</evidence>
<dbReference type="Pfam" id="PF19551">
    <property type="entry name" value="DUF6074"/>
    <property type="match status" value="1"/>
</dbReference>
<protein>
    <submittedName>
        <fullName evidence="1">Uncharacterized protein</fullName>
    </submittedName>
</protein>
<dbReference type="Proteomes" id="UP000582090">
    <property type="component" value="Unassembled WGS sequence"/>
</dbReference>
<sequence>MTTSEIVLFPVASRAGDIDRSAAELERLHGADAVQYWKTECRRLASELGSLGLPEAEVRHQVMVFQAEVQQALVQRSQSRAISQSRSGRALKR</sequence>
<organism evidence="1 2">
    <name type="scientific">Rhizobium metallidurans</name>
    <dbReference type="NCBI Taxonomy" id="1265931"/>
    <lineage>
        <taxon>Bacteria</taxon>
        <taxon>Pseudomonadati</taxon>
        <taxon>Pseudomonadota</taxon>
        <taxon>Alphaproteobacteria</taxon>
        <taxon>Hyphomicrobiales</taxon>
        <taxon>Rhizobiaceae</taxon>
        <taxon>Rhizobium/Agrobacterium group</taxon>
        <taxon>Rhizobium</taxon>
    </lineage>
</organism>
<keyword evidence="2" id="KW-1185">Reference proteome</keyword>
<proteinExistence type="predicted"/>
<reference evidence="1 2" key="1">
    <citation type="submission" date="2020-08" db="EMBL/GenBank/DDBJ databases">
        <title>Genomic Encyclopedia of Type Strains, Phase IV (KMG-IV): sequencing the most valuable type-strain genomes for metagenomic binning, comparative biology and taxonomic classification.</title>
        <authorList>
            <person name="Goeker M."/>
        </authorList>
    </citation>
    <scope>NUCLEOTIDE SEQUENCE [LARGE SCALE GENOMIC DNA]</scope>
    <source>
        <strain evidence="1 2">DSM 26575</strain>
    </source>
</reference>
<evidence type="ECO:0000313" key="2">
    <source>
        <dbReference type="Proteomes" id="UP000582090"/>
    </source>
</evidence>
<name>A0A7W6GAW2_9HYPH</name>
<dbReference type="InterPro" id="IPR045720">
    <property type="entry name" value="DUF6074"/>
</dbReference>
<comment type="caution">
    <text evidence="1">The sequence shown here is derived from an EMBL/GenBank/DDBJ whole genome shotgun (WGS) entry which is preliminary data.</text>
</comment>